<dbReference type="PANTHER" id="PTHR34352">
    <property type="entry name" value="PROTEIN YHFA"/>
    <property type="match status" value="1"/>
</dbReference>
<dbReference type="RefSeq" id="WP_126630777.1">
    <property type="nucleotide sequence ID" value="NZ_BIFT01000002.1"/>
</dbReference>
<evidence type="ECO:0000313" key="2">
    <source>
        <dbReference type="Proteomes" id="UP000287171"/>
    </source>
</evidence>
<proteinExistence type="predicted"/>
<accession>A0A402BH21</accession>
<dbReference type="AlphaFoldDB" id="A0A402BH21"/>
<dbReference type="InterPro" id="IPR003718">
    <property type="entry name" value="OsmC/Ohr_fam"/>
</dbReference>
<dbReference type="Pfam" id="PF02566">
    <property type="entry name" value="OsmC"/>
    <property type="match status" value="1"/>
</dbReference>
<dbReference type="InterPro" id="IPR036102">
    <property type="entry name" value="OsmC/Ohrsf"/>
</dbReference>
<dbReference type="SUPFAM" id="SSF82784">
    <property type="entry name" value="OsmC-like"/>
    <property type="match status" value="1"/>
</dbReference>
<dbReference type="Gene3D" id="3.30.300.20">
    <property type="match status" value="1"/>
</dbReference>
<name>A0A402BH21_9CHLR</name>
<protein>
    <recommendedName>
        <fullName evidence="3">Peroxiredoxin</fullName>
    </recommendedName>
</protein>
<keyword evidence="2" id="KW-1185">Reference proteome</keyword>
<comment type="caution">
    <text evidence="1">The sequence shown here is derived from an EMBL/GenBank/DDBJ whole genome shotgun (WGS) entry which is preliminary data.</text>
</comment>
<organism evidence="1 2">
    <name type="scientific">Dictyobacter alpinus</name>
    <dbReference type="NCBI Taxonomy" id="2014873"/>
    <lineage>
        <taxon>Bacteria</taxon>
        <taxon>Bacillati</taxon>
        <taxon>Chloroflexota</taxon>
        <taxon>Ktedonobacteria</taxon>
        <taxon>Ktedonobacterales</taxon>
        <taxon>Dictyobacteraceae</taxon>
        <taxon>Dictyobacter</taxon>
    </lineage>
</organism>
<gene>
    <name evidence="1" type="ORF">KDA_62120</name>
</gene>
<dbReference type="InterPro" id="IPR015946">
    <property type="entry name" value="KH_dom-like_a/b"/>
</dbReference>
<dbReference type="Proteomes" id="UP000287171">
    <property type="component" value="Unassembled WGS sequence"/>
</dbReference>
<evidence type="ECO:0008006" key="3">
    <source>
        <dbReference type="Google" id="ProtNLM"/>
    </source>
</evidence>
<sequence length="143" mass="15820">MHMQMNVQAKLDSALRFNIDTGTGHSLILDTDEPDSGEESAGPCPMELLLSALAGCAGIEIMTILRKMKQDIHDYAIEAHGEKVPQPPHIFHTITVEHHFTGSNIHADAIQRAISLVEKRYCSVGLMIDQTTQITHTFSIQNM</sequence>
<dbReference type="PANTHER" id="PTHR34352:SF1">
    <property type="entry name" value="PROTEIN YHFA"/>
    <property type="match status" value="1"/>
</dbReference>
<dbReference type="OrthoDB" id="9804010at2"/>
<evidence type="ECO:0000313" key="1">
    <source>
        <dbReference type="EMBL" id="GCE30728.1"/>
    </source>
</evidence>
<reference evidence="2" key="1">
    <citation type="submission" date="2018-12" db="EMBL/GenBank/DDBJ databases">
        <title>Tengunoibacter tsumagoiensis gen. nov., sp. nov., Dictyobacter kobayashii sp. nov., D. alpinus sp. nov., and D. joshuensis sp. nov. and description of Dictyobacteraceae fam. nov. within the order Ktedonobacterales isolated from Tengu-no-mugimeshi.</title>
        <authorList>
            <person name="Wang C.M."/>
            <person name="Zheng Y."/>
            <person name="Sakai Y."/>
            <person name="Toyoda A."/>
            <person name="Minakuchi Y."/>
            <person name="Abe K."/>
            <person name="Yokota A."/>
            <person name="Yabe S."/>
        </authorList>
    </citation>
    <scope>NUCLEOTIDE SEQUENCE [LARGE SCALE GENOMIC DNA]</scope>
    <source>
        <strain evidence="2">Uno16</strain>
    </source>
</reference>
<dbReference type="EMBL" id="BIFT01000002">
    <property type="protein sequence ID" value="GCE30728.1"/>
    <property type="molecule type" value="Genomic_DNA"/>
</dbReference>